<dbReference type="Proteomes" id="UP000018851">
    <property type="component" value="Chromosome"/>
</dbReference>
<dbReference type="SUPFAM" id="SSF53187">
    <property type="entry name" value="Zn-dependent exopeptidases"/>
    <property type="match status" value="1"/>
</dbReference>
<proteinExistence type="predicted"/>
<dbReference type="OrthoDB" id="9802050at2"/>
<keyword evidence="2" id="KW-1185">Reference proteome</keyword>
<sequence length="288" mass="30741">MAEPQPFSRIGPVLLTSPVVLSVPHAGRDYPADLAAMLRIPMQAAESLEDRHADLLARQAAASGGVAGLVARVPRLWIDLNRAEQEIDPEMTDPPLRGTALIASAKVRGGLGLVPRRLHPHGDIWCHKLSVDAVAARIRTVHRPYHEALAQLLAQARMRFGVAVLIDLHSMPPIRQAAGQPTARVVIGDRFGRSAAARITARAVAEARVAGLPVAINTPYAGAHMLDRHGDPRRGIHAIQLEIDRSLYLAPGLREPGEGLPRIAGFVAALAAGLAEEVTGWRDAAAAE</sequence>
<dbReference type="Pfam" id="PF05013">
    <property type="entry name" value="FGase"/>
    <property type="match status" value="1"/>
</dbReference>
<gene>
    <name evidence="1" type="ORF">NX02_29145</name>
</gene>
<dbReference type="Gene3D" id="3.40.630.40">
    <property type="entry name" value="Zn-dependent exopeptidases"/>
    <property type="match status" value="1"/>
</dbReference>
<dbReference type="EMBL" id="CP006644">
    <property type="protein sequence ID" value="AHE57398.1"/>
    <property type="molecule type" value="Genomic_DNA"/>
</dbReference>
<name>W0AM29_9SPHN</name>
<dbReference type="RefSeq" id="WP_025295486.1">
    <property type="nucleotide sequence ID" value="NZ_CP006644.1"/>
</dbReference>
<dbReference type="PATRIC" id="fig|1123269.5.peg.5718"/>
<accession>W0AM29</accession>
<reference evidence="1 2" key="1">
    <citation type="submission" date="2013-07" db="EMBL/GenBank/DDBJ databases">
        <title>Completed genome of Sphingomonas sanxanigenens NX02.</title>
        <authorList>
            <person name="Ma T."/>
            <person name="Huang H."/>
            <person name="Wu M."/>
            <person name="Li X."/>
            <person name="Li G."/>
        </authorList>
    </citation>
    <scope>NUCLEOTIDE SEQUENCE [LARGE SCALE GENOMIC DNA]</scope>
    <source>
        <strain evidence="1 2">NX02</strain>
    </source>
</reference>
<evidence type="ECO:0000313" key="2">
    <source>
        <dbReference type="Proteomes" id="UP000018851"/>
    </source>
</evidence>
<dbReference type="InterPro" id="IPR007709">
    <property type="entry name" value="N-FG_amidohydro"/>
</dbReference>
<dbReference type="eggNOG" id="COG3741">
    <property type="taxonomic scope" value="Bacteria"/>
</dbReference>
<dbReference type="HOGENOM" id="CLU_069318_1_0_5"/>
<dbReference type="AlphaFoldDB" id="W0AM29"/>
<dbReference type="KEGG" id="ssan:NX02_29145"/>
<protein>
    <recommendedName>
        <fullName evidence="3">N-formylglutamate amidohydrolase</fullName>
    </recommendedName>
</protein>
<evidence type="ECO:0008006" key="3">
    <source>
        <dbReference type="Google" id="ProtNLM"/>
    </source>
</evidence>
<dbReference type="STRING" id="1123269.NX02_29145"/>
<organism evidence="1 2">
    <name type="scientific">Sphingomonas sanxanigenens DSM 19645 = NX02</name>
    <dbReference type="NCBI Taxonomy" id="1123269"/>
    <lineage>
        <taxon>Bacteria</taxon>
        <taxon>Pseudomonadati</taxon>
        <taxon>Pseudomonadota</taxon>
        <taxon>Alphaproteobacteria</taxon>
        <taxon>Sphingomonadales</taxon>
        <taxon>Sphingomonadaceae</taxon>
        <taxon>Sphingomonas</taxon>
    </lineage>
</organism>
<evidence type="ECO:0000313" key="1">
    <source>
        <dbReference type="EMBL" id="AHE57398.1"/>
    </source>
</evidence>